<evidence type="ECO:0000256" key="8">
    <source>
        <dbReference type="ARBA" id="ARBA00048988"/>
    </source>
</evidence>
<dbReference type="GO" id="GO:0005524">
    <property type="term" value="F:ATP binding"/>
    <property type="evidence" value="ECO:0007669"/>
    <property type="project" value="UniProtKB-UniRule"/>
</dbReference>
<dbReference type="Proteomes" id="UP000287352">
    <property type="component" value="Unassembled WGS sequence"/>
</dbReference>
<dbReference type="GO" id="GO:0005829">
    <property type="term" value="C:cytosol"/>
    <property type="evidence" value="ECO:0007669"/>
    <property type="project" value="TreeGrafter"/>
</dbReference>
<dbReference type="RefSeq" id="WP_126580097.1">
    <property type="nucleotide sequence ID" value="NZ_BIFR01000001.1"/>
</dbReference>
<accession>A0A402A0A1</accession>
<dbReference type="Gene3D" id="3.30.2310.20">
    <property type="entry name" value="RelE-like"/>
    <property type="match status" value="1"/>
</dbReference>
<comment type="caution">
    <text evidence="11">The sequence shown here is derived from an EMBL/GenBank/DDBJ whole genome shotgun (WGS) entry which is preliminary data.</text>
</comment>
<evidence type="ECO:0000256" key="5">
    <source>
        <dbReference type="ARBA" id="ARBA00023235"/>
    </source>
</evidence>
<keyword evidence="12" id="KW-1185">Reference proteome</keyword>
<feature type="domain" description="UvrD-like helicase ATP-binding" evidence="10">
    <location>
        <begin position="212"/>
        <end position="500"/>
    </location>
</feature>
<dbReference type="EC" id="5.6.2.4" evidence="7"/>
<gene>
    <name evidence="11" type="ORF">KTT_23410</name>
</gene>
<dbReference type="PROSITE" id="PS51198">
    <property type="entry name" value="UVRD_HELICASE_ATP_BIND"/>
    <property type="match status" value="1"/>
</dbReference>
<dbReference type="Pfam" id="PF00580">
    <property type="entry name" value="UvrD-helicase"/>
    <property type="match status" value="1"/>
</dbReference>
<dbReference type="InterPro" id="IPR035093">
    <property type="entry name" value="RelE/ParE_toxin_dom_sf"/>
</dbReference>
<dbReference type="EMBL" id="BIFR01000001">
    <property type="protein sequence ID" value="GCE12482.1"/>
    <property type="molecule type" value="Genomic_DNA"/>
</dbReference>
<dbReference type="OrthoDB" id="9787585at2"/>
<reference evidence="12" key="1">
    <citation type="submission" date="2018-12" db="EMBL/GenBank/DDBJ databases">
        <title>Tengunoibacter tsumagoiensis gen. nov., sp. nov., Dictyobacter kobayashii sp. nov., D. alpinus sp. nov., and D. joshuensis sp. nov. and description of Dictyobacteraceae fam. nov. within the order Ktedonobacterales isolated from Tengu-no-mugimeshi.</title>
        <authorList>
            <person name="Wang C.M."/>
            <person name="Zheng Y."/>
            <person name="Sakai Y."/>
            <person name="Toyoda A."/>
            <person name="Minakuchi Y."/>
            <person name="Abe K."/>
            <person name="Yokota A."/>
            <person name="Yabe S."/>
        </authorList>
    </citation>
    <scope>NUCLEOTIDE SEQUENCE [LARGE SCALE GENOMIC DNA]</scope>
    <source>
        <strain evidence="12">Uno3</strain>
    </source>
</reference>
<name>A0A402A0A1_9CHLR</name>
<comment type="catalytic activity">
    <reaction evidence="8">
        <text>ATP + H2O = ADP + phosphate + H(+)</text>
        <dbReference type="Rhea" id="RHEA:13065"/>
        <dbReference type="ChEBI" id="CHEBI:15377"/>
        <dbReference type="ChEBI" id="CHEBI:15378"/>
        <dbReference type="ChEBI" id="CHEBI:30616"/>
        <dbReference type="ChEBI" id="CHEBI:43474"/>
        <dbReference type="ChEBI" id="CHEBI:456216"/>
        <dbReference type="EC" id="5.6.2.4"/>
    </reaction>
</comment>
<dbReference type="Pfam" id="PF13361">
    <property type="entry name" value="UvrD_C"/>
    <property type="match status" value="2"/>
</dbReference>
<evidence type="ECO:0000256" key="6">
    <source>
        <dbReference type="ARBA" id="ARBA00034617"/>
    </source>
</evidence>
<dbReference type="PANTHER" id="PTHR11070:SF45">
    <property type="entry name" value="DNA 3'-5' HELICASE"/>
    <property type="match status" value="1"/>
</dbReference>
<proteinExistence type="predicted"/>
<evidence type="ECO:0000259" key="10">
    <source>
        <dbReference type="PROSITE" id="PS51198"/>
    </source>
</evidence>
<evidence type="ECO:0000256" key="4">
    <source>
        <dbReference type="ARBA" id="ARBA00022840"/>
    </source>
</evidence>
<dbReference type="PANTHER" id="PTHR11070">
    <property type="entry name" value="UVRD / RECB / PCRA DNA HELICASE FAMILY MEMBER"/>
    <property type="match status" value="1"/>
</dbReference>
<evidence type="ECO:0000256" key="3">
    <source>
        <dbReference type="ARBA" id="ARBA00022806"/>
    </source>
</evidence>
<dbReference type="SUPFAM" id="SSF143011">
    <property type="entry name" value="RelE-like"/>
    <property type="match status" value="1"/>
</dbReference>
<evidence type="ECO:0000313" key="12">
    <source>
        <dbReference type="Proteomes" id="UP000287352"/>
    </source>
</evidence>
<sequence>MTTSWLTTTKPTFQTEWLALPPKEAHQILEKIAYLTKDPHPDGNLKKQLTKIDRRLHRLESGNYRIIYTFEQPYISLLALRRRREDTYDEDFQAEYLGGLDLPLAPTTVSDTDTAAQTITEEKPYPEPLTKDLLINLLIPAEYHPRLLQTTSQEQLLDCPGVPDEYKLKIDTHMFEKPLVRIFEEKDYLLPEVNDLLRFKKGELLGFLLKLSPEQEKYANWGLQASGPTLLKGGPGTGKSTIALYRVRAIIEALRKQGKGQTKILFTTYTNALVKSSEQLLEQLLGADIQYVQVQTVDKIITQIAEGAGQRKTLATQSNFDELLLQALQELSRDKSVDPKNVQQLERIGVDYLQQEIRRVIIAGQINTLADYQATPRPGRKLPLSAGQRQLIWQLHEILQKLLEKEGKELWEGLRARVERIVADGQSTLSYDAVIIDEAQDLDPSALRLLVQLCRNPNKLFITADANQSIYGSHFNWSQIHHELQFRGRTAILHTNYRSTQEIGEAAQSYLAQEVLDNEPIERHYTYHGPLPTIRKVFNDKDEAQLLASFLTGAARSYKLPIDACAILCPSEKIGRAIASALKSYALEATFMSGQYLSLTQPGIKILTLNSAKGLEFPIVALAGLHKSAKYVQKPEYATREELTEAMATERRLLFVGMTRAMRALLVAIPDKSASPLMAGFVEEYWNR</sequence>
<dbReference type="Gene3D" id="3.40.50.300">
    <property type="entry name" value="P-loop containing nucleotide triphosphate hydrolases"/>
    <property type="match status" value="3"/>
</dbReference>
<evidence type="ECO:0000313" key="11">
    <source>
        <dbReference type="EMBL" id="GCE12482.1"/>
    </source>
</evidence>
<evidence type="ECO:0000256" key="2">
    <source>
        <dbReference type="ARBA" id="ARBA00022801"/>
    </source>
</evidence>
<organism evidence="11 12">
    <name type="scientific">Tengunoibacter tsumagoiensis</name>
    <dbReference type="NCBI Taxonomy" id="2014871"/>
    <lineage>
        <taxon>Bacteria</taxon>
        <taxon>Bacillati</taxon>
        <taxon>Chloroflexota</taxon>
        <taxon>Ktedonobacteria</taxon>
        <taxon>Ktedonobacterales</taxon>
        <taxon>Dictyobacteraceae</taxon>
        <taxon>Tengunoibacter</taxon>
    </lineage>
</organism>
<keyword evidence="4 9" id="KW-0067">ATP-binding</keyword>
<dbReference type="GO" id="GO:0016887">
    <property type="term" value="F:ATP hydrolysis activity"/>
    <property type="evidence" value="ECO:0007669"/>
    <property type="project" value="RHEA"/>
</dbReference>
<dbReference type="GO" id="GO:0003677">
    <property type="term" value="F:DNA binding"/>
    <property type="evidence" value="ECO:0007669"/>
    <property type="project" value="InterPro"/>
</dbReference>
<dbReference type="SUPFAM" id="SSF52540">
    <property type="entry name" value="P-loop containing nucleoside triphosphate hydrolases"/>
    <property type="match status" value="1"/>
</dbReference>
<comment type="catalytic activity">
    <reaction evidence="6">
        <text>Couples ATP hydrolysis with the unwinding of duplex DNA by translocating in the 3'-5' direction.</text>
        <dbReference type="EC" id="5.6.2.4"/>
    </reaction>
</comment>
<protein>
    <recommendedName>
        <fullName evidence="7">DNA 3'-5' helicase</fullName>
        <ecNumber evidence="7">5.6.2.4</ecNumber>
    </recommendedName>
</protein>
<dbReference type="GO" id="GO:0043138">
    <property type="term" value="F:3'-5' DNA helicase activity"/>
    <property type="evidence" value="ECO:0007669"/>
    <property type="project" value="UniProtKB-EC"/>
</dbReference>
<evidence type="ECO:0000256" key="1">
    <source>
        <dbReference type="ARBA" id="ARBA00022741"/>
    </source>
</evidence>
<dbReference type="InterPro" id="IPR000212">
    <property type="entry name" value="DNA_helicase_UvrD/REP"/>
</dbReference>
<dbReference type="AlphaFoldDB" id="A0A402A0A1"/>
<keyword evidence="1 9" id="KW-0547">Nucleotide-binding</keyword>
<dbReference type="InterPro" id="IPR014017">
    <property type="entry name" value="DNA_helicase_UvrD-like_C"/>
</dbReference>
<keyword evidence="5" id="KW-0413">Isomerase</keyword>
<evidence type="ECO:0000256" key="9">
    <source>
        <dbReference type="PROSITE-ProRule" id="PRU00560"/>
    </source>
</evidence>
<dbReference type="GO" id="GO:0000725">
    <property type="term" value="P:recombinational repair"/>
    <property type="evidence" value="ECO:0007669"/>
    <property type="project" value="TreeGrafter"/>
</dbReference>
<evidence type="ECO:0000256" key="7">
    <source>
        <dbReference type="ARBA" id="ARBA00034808"/>
    </source>
</evidence>
<dbReference type="InterPro" id="IPR014016">
    <property type="entry name" value="UvrD-like_ATP-bd"/>
</dbReference>
<dbReference type="InterPro" id="IPR027417">
    <property type="entry name" value="P-loop_NTPase"/>
</dbReference>
<feature type="binding site" evidence="9">
    <location>
        <begin position="233"/>
        <end position="240"/>
    </location>
    <ligand>
        <name>ATP</name>
        <dbReference type="ChEBI" id="CHEBI:30616"/>
    </ligand>
</feature>
<keyword evidence="3 9" id="KW-0347">Helicase</keyword>
<keyword evidence="2 9" id="KW-0378">Hydrolase</keyword>